<dbReference type="AlphaFoldDB" id="A0A3S0ZRJ5"/>
<sequence>MKTINSFQIVKLPDNVSGSVKSRTVTIKGPRGTLVRSFKHLPIDITQPQKKQLKVEKWFGKHKELAAVRTVCSHIENMIKGVTLGFLYKMRAVYAHFPINIIVHKDSSHVEIKNFLGEKFTRHVYMLKGVTFKPSGMKDEFIVQGNDIELVSRSAALIQQSTAVKRKDIRKFLDGIYVSEKTTVETPEL</sequence>
<dbReference type="PROSITE" id="PS00700">
    <property type="entry name" value="RIBOSOMAL_L6_2"/>
    <property type="match status" value="1"/>
</dbReference>
<protein>
    <recommendedName>
        <fullName evidence="4">Large ribosomal subunit protein uL6</fullName>
    </recommendedName>
    <alternativeName>
        <fullName evidence="5">60S ribosomal protein L9</fullName>
    </alternativeName>
</protein>
<gene>
    <name evidence="7" type="ORF">EGW08_011153</name>
</gene>
<reference evidence="7 8" key="1">
    <citation type="submission" date="2019-01" db="EMBL/GenBank/DDBJ databases">
        <title>A draft genome assembly of the solar-powered sea slug Elysia chlorotica.</title>
        <authorList>
            <person name="Cai H."/>
            <person name="Li Q."/>
            <person name="Fang X."/>
            <person name="Li J."/>
            <person name="Curtis N.E."/>
            <person name="Altenburger A."/>
            <person name="Shibata T."/>
            <person name="Feng M."/>
            <person name="Maeda T."/>
            <person name="Schwartz J.A."/>
            <person name="Shigenobu S."/>
            <person name="Lundholm N."/>
            <person name="Nishiyama T."/>
            <person name="Yang H."/>
            <person name="Hasebe M."/>
            <person name="Li S."/>
            <person name="Pierce S.K."/>
            <person name="Wang J."/>
        </authorList>
    </citation>
    <scope>NUCLEOTIDE SEQUENCE [LARGE SCALE GENOMIC DNA]</scope>
    <source>
        <strain evidence="7">EC2010</strain>
        <tissue evidence="7">Whole organism of an adult</tissue>
    </source>
</reference>
<dbReference type="Gene3D" id="3.90.930.12">
    <property type="entry name" value="Ribosomal protein L6, alpha-beta domain"/>
    <property type="match status" value="2"/>
</dbReference>
<comment type="caution">
    <text evidence="7">The sequence shown here is derived from an EMBL/GenBank/DDBJ whole genome shotgun (WGS) entry which is preliminary data.</text>
</comment>
<comment type="similarity">
    <text evidence="1">Belongs to the universal ribosomal protein uL6 family.</text>
</comment>
<dbReference type="SUPFAM" id="SSF56053">
    <property type="entry name" value="Ribosomal protein L6"/>
    <property type="match status" value="2"/>
</dbReference>
<dbReference type="GO" id="GO:0003735">
    <property type="term" value="F:structural constituent of ribosome"/>
    <property type="evidence" value="ECO:0007669"/>
    <property type="project" value="InterPro"/>
</dbReference>
<dbReference type="GO" id="GO:0019843">
    <property type="term" value="F:rRNA binding"/>
    <property type="evidence" value="ECO:0007669"/>
    <property type="project" value="InterPro"/>
</dbReference>
<keyword evidence="3" id="KW-0687">Ribonucleoprotein</keyword>
<dbReference type="STRING" id="188477.A0A3S0ZRJ5"/>
<evidence type="ECO:0000256" key="3">
    <source>
        <dbReference type="ARBA" id="ARBA00023274"/>
    </source>
</evidence>
<accession>A0A3S0ZRJ5</accession>
<dbReference type="PIRSF" id="PIRSF002162">
    <property type="entry name" value="Ribosomal_L6"/>
    <property type="match status" value="1"/>
</dbReference>
<dbReference type="PANTHER" id="PTHR11655:SF16">
    <property type="entry name" value="60S RIBOSOMAL PROTEIN L9"/>
    <property type="match status" value="1"/>
</dbReference>
<evidence type="ECO:0000256" key="2">
    <source>
        <dbReference type="ARBA" id="ARBA00022980"/>
    </source>
</evidence>
<dbReference type="EMBL" id="RQTK01000356">
    <property type="protein sequence ID" value="RUS81067.1"/>
    <property type="molecule type" value="Genomic_DNA"/>
</dbReference>
<dbReference type="Pfam" id="PF00347">
    <property type="entry name" value="Ribosomal_L6"/>
    <property type="match status" value="2"/>
</dbReference>
<evidence type="ECO:0000313" key="7">
    <source>
        <dbReference type="EMBL" id="RUS81067.1"/>
    </source>
</evidence>
<keyword evidence="2" id="KW-0689">Ribosomal protein</keyword>
<evidence type="ECO:0000313" key="8">
    <source>
        <dbReference type="Proteomes" id="UP000271974"/>
    </source>
</evidence>
<evidence type="ECO:0000256" key="5">
    <source>
        <dbReference type="ARBA" id="ARBA00035349"/>
    </source>
</evidence>
<dbReference type="FunFam" id="3.90.930.12:FF:000004">
    <property type="entry name" value="60S ribosomal protein L9"/>
    <property type="match status" value="1"/>
</dbReference>
<dbReference type="PANTHER" id="PTHR11655">
    <property type="entry name" value="60S/50S RIBOSOMAL PROTEIN L6/L9"/>
    <property type="match status" value="1"/>
</dbReference>
<feature type="domain" description="Large ribosomal subunit protein uL6 alpha-beta" evidence="6">
    <location>
        <begin position="13"/>
        <end position="83"/>
    </location>
</feature>
<keyword evidence="8" id="KW-1185">Reference proteome</keyword>
<proteinExistence type="inferred from homology"/>
<name>A0A3S0ZRJ5_ELYCH</name>
<feature type="domain" description="Large ribosomal subunit protein uL6 alpha-beta" evidence="6">
    <location>
        <begin position="97"/>
        <end position="175"/>
    </location>
</feature>
<dbReference type="GO" id="GO:0022625">
    <property type="term" value="C:cytosolic large ribosomal subunit"/>
    <property type="evidence" value="ECO:0007669"/>
    <property type="project" value="TreeGrafter"/>
</dbReference>
<dbReference type="OrthoDB" id="10252633at2759"/>
<dbReference type="FunFam" id="3.90.930.12:FF:000003">
    <property type="entry name" value="60S ribosomal protein L9"/>
    <property type="match status" value="1"/>
</dbReference>
<dbReference type="InterPro" id="IPR000702">
    <property type="entry name" value="Ribosomal_uL6-like"/>
</dbReference>
<evidence type="ECO:0000259" key="6">
    <source>
        <dbReference type="Pfam" id="PF00347"/>
    </source>
</evidence>
<dbReference type="Proteomes" id="UP000271974">
    <property type="component" value="Unassembled WGS sequence"/>
</dbReference>
<evidence type="ECO:0000256" key="4">
    <source>
        <dbReference type="ARBA" id="ARBA00035246"/>
    </source>
</evidence>
<dbReference type="GO" id="GO:0002181">
    <property type="term" value="P:cytoplasmic translation"/>
    <property type="evidence" value="ECO:0007669"/>
    <property type="project" value="TreeGrafter"/>
</dbReference>
<evidence type="ECO:0000256" key="1">
    <source>
        <dbReference type="ARBA" id="ARBA00009356"/>
    </source>
</evidence>
<dbReference type="InterPro" id="IPR020040">
    <property type="entry name" value="Ribosomal_uL6_a/b-dom"/>
</dbReference>
<dbReference type="InterPro" id="IPR036789">
    <property type="entry name" value="Ribosomal_uL6-like_a/b-dom_sf"/>
</dbReference>
<organism evidence="7 8">
    <name type="scientific">Elysia chlorotica</name>
    <name type="common">Eastern emerald elysia</name>
    <name type="synonym">Sea slug</name>
    <dbReference type="NCBI Taxonomy" id="188477"/>
    <lineage>
        <taxon>Eukaryota</taxon>
        <taxon>Metazoa</taxon>
        <taxon>Spiralia</taxon>
        <taxon>Lophotrochozoa</taxon>
        <taxon>Mollusca</taxon>
        <taxon>Gastropoda</taxon>
        <taxon>Heterobranchia</taxon>
        <taxon>Euthyneura</taxon>
        <taxon>Panpulmonata</taxon>
        <taxon>Sacoglossa</taxon>
        <taxon>Placobranchoidea</taxon>
        <taxon>Plakobranchidae</taxon>
        <taxon>Elysia</taxon>
    </lineage>
</organism>
<dbReference type="InterPro" id="IPR002359">
    <property type="entry name" value="Ribosomal_uL6_CS2"/>
</dbReference>